<comment type="caution">
    <text evidence="2">The sequence shown here is derived from an EMBL/GenBank/DDBJ whole genome shotgun (WGS) entry which is preliminary data.</text>
</comment>
<dbReference type="Proteomes" id="UP000070282">
    <property type="component" value="Unassembled WGS sequence"/>
</dbReference>
<sequence length="440" mass="49469">MFKTLRFVGLLAISAVVVAEPDQSAQQAMALGIEQFQQGDYPAARQQFEAAKALGYDSPALTYNLAVTYYKTGDYPAAEALFSRLLEGPNQALARYNLGLVALADGRSAVAERWFQESASQEAPETIRELAQRQLAKLAEDAPSDSSSMKSIAQGYLATGLGYDSNVAGVPDDSPSDRGSFYAELVAAGTLSQPVTEDWRVVWDGVIYGQDYTRGRADDTSVLQARAAGVRRFDQWELGLRAGVSRAWLGSDELETRIGLSLFGRSGVCPLSDWLASCSWSVSADQVNGGPDYAAYDGQWYQFEARAEQNFDWLLVEGFYRWQRNHRKDFQQDEFFASVSPIHHELGVEAIYPVGSALSVGAEVAVRHSRYEDPHQWFEQGTLITQRRRDVRREFGLMAEYAISRQWLVRNQWLYRNQDSRIDRYDYRRHTYTVSLEGVF</sequence>
<dbReference type="PATRIC" id="fig|1306954.6.peg.2637"/>
<evidence type="ECO:0000313" key="2">
    <source>
        <dbReference type="EMBL" id="KXO06680.1"/>
    </source>
</evidence>
<dbReference type="Gene3D" id="1.25.40.10">
    <property type="entry name" value="Tetratricopeptide repeat domain"/>
    <property type="match status" value="1"/>
</dbReference>
<feature type="signal peptide" evidence="1">
    <location>
        <begin position="1"/>
        <end position="19"/>
    </location>
</feature>
<name>A0A137S2M6_9GAMM</name>
<dbReference type="Pfam" id="PF13432">
    <property type="entry name" value="TPR_16"/>
    <property type="match status" value="2"/>
</dbReference>
<keyword evidence="1" id="KW-0732">Signal</keyword>
<dbReference type="RefSeq" id="WP_061333552.1">
    <property type="nucleotide sequence ID" value="NZ_LOCO01000031.1"/>
</dbReference>
<evidence type="ECO:0000256" key="1">
    <source>
        <dbReference type="SAM" id="SignalP"/>
    </source>
</evidence>
<dbReference type="AlphaFoldDB" id="A0A137S2M6"/>
<dbReference type="InterPro" id="IPR011990">
    <property type="entry name" value="TPR-like_helical_dom_sf"/>
</dbReference>
<proteinExistence type="predicted"/>
<protein>
    <submittedName>
        <fullName evidence="2">Uncharacterized protein</fullName>
    </submittedName>
</protein>
<keyword evidence="3" id="KW-1185">Reference proteome</keyword>
<gene>
    <name evidence="2" type="ORF">J122_3804</name>
</gene>
<evidence type="ECO:0000313" key="3">
    <source>
        <dbReference type="Proteomes" id="UP000070282"/>
    </source>
</evidence>
<feature type="chain" id="PRO_5007480129" evidence="1">
    <location>
        <begin position="20"/>
        <end position="440"/>
    </location>
</feature>
<dbReference type="EMBL" id="LOCO01000031">
    <property type="protein sequence ID" value="KXO06680.1"/>
    <property type="molecule type" value="Genomic_DNA"/>
</dbReference>
<accession>A0A137S2M6</accession>
<dbReference type="SUPFAM" id="SSF48452">
    <property type="entry name" value="TPR-like"/>
    <property type="match status" value="1"/>
</dbReference>
<organism evidence="2 3">
    <name type="scientific">Marinobacter excellens LAMA 842</name>
    <dbReference type="NCBI Taxonomy" id="1306954"/>
    <lineage>
        <taxon>Bacteria</taxon>
        <taxon>Pseudomonadati</taxon>
        <taxon>Pseudomonadota</taxon>
        <taxon>Gammaproteobacteria</taxon>
        <taxon>Pseudomonadales</taxon>
        <taxon>Marinobacteraceae</taxon>
        <taxon>Marinobacter</taxon>
    </lineage>
</organism>
<reference evidence="3" key="1">
    <citation type="submission" date="2015-12" db="EMBL/GenBank/DDBJ databases">
        <authorList>
            <person name="Lima A."/>
            <person name="Farahani Zayas N."/>
            <person name="Castro Da Silva M.A."/>
            <person name="Cabral A."/>
            <person name="Pessatti M.L."/>
        </authorList>
    </citation>
    <scope>NUCLEOTIDE SEQUENCE [LARGE SCALE GENOMIC DNA]</scope>
    <source>
        <strain evidence="3">LAMA 842</strain>
    </source>
</reference>